<dbReference type="EMBL" id="JBHSQV010000185">
    <property type="protein sequence ID" value="MFC5988816.1"/>
    <property type="molecule type" value="Genomic_DNA"/>
</dbReference>
<protein>
    <submittedName>
        <fullName evidence="3">Coiled-coil domain-containing protein</fullName>
    </submittedName>
</protein>
<sequence length="377" mass="44016">MYASTMKKARNAIIMCFCLLMMLVQTSMVYGEPDSLSDGDSVEMYRHLLQKGLSVYEIDRELVRLENKQQEIQREMEEIKVQIGKQQQAMEIIQEQAGQVIRSYYMGQRDSLIEILFSADNLSELLAAIDFTQMIVKNDRRRLNQYVEAQHTLKEEMQQLSDTEQELTAIKQQFLLQREEQLKLQTEIARELSENEQADLIQQQIDELNRRWEETGLPLFEKYFEALADAMQDLPSVLVNDPNKLRRDGRYFVIELTDEELNDFLRNNNPIFELLSIRFANGQMIAEGKAEDAEISITGQYSLMTEPENFVDFTVTELKFNQFILPSSTAEQLKEEYNLAFYPSLVSDSVEVEEVTLEDGVLTLRVKIDLREWLFSF</sequence>
<proteinExistence type="predicted"/>
<feature type="signal peptide" evidence="2">
    <location>
        <begin position="1"/>
        <end position="31"/>
    </location>
</feature>
<evidence type="ECO:0000256" key="1">
    <source>
        <dbReference type="SAM" id="Coils"/>
    </source>
</evidence>
<dbReference type="RefSeq" id="WP_379896321.1">
    <property type="nucleotide sequence ID" value="NZ_CBCSCT010000007.1"/>
</dbReference>
<accession>A0ABW1IUY1</accession>
<feature type="coiled-coil region" evidence="1">
    <location>
        <begin position="55"/>
        <end position="96"/>
    </location>
</feature>
<dbReference type="Gene3D" id="6.10.250.3150">
    <property type="match status" value="1"/>
</dbReference>
<keyword evidence="1" id="KW-0175">Coiled coil</keyword>
<dbReference type="Proteomes" id="UP001596250">
    <property type="component" value="Unassembled WGS sequence"/>
</dbReference>
<comment type="caution">
    <text evidence="3">The sequence shown here is derived from an EMBL/GenBank/DDBJ whole genome shotgun (WGS) entry which is preliminary data.</text>
</comment>
<name>A0ABW1IUY1_9BACL</name>
<evidence type="ECO:0000313" key="3">
    <source>
        <dbReference type="EMBL" id="MFC5988816.1"/>
    </source>
</evidence>
<feature type="chain" id="PRO_5046753538" evidence="2">
    <location>
        <begin position="32"/>
        <end position="377"/>
    </location>
</feature>
<gene>
    <name evidence="3" type="ORF">ACFPXP_20630</name>
</gene>
<reference evidence="4" key="1">
    <citation type="journal article" date="2019" name="Int. J. Syst. Evol. Microbiol.">
        <title>The Global Catalogue of Microorganisms (GCM) 10K type strain sequencing project: providing services to taxonomists for standard genome sequencing and annotation.</title>
        <authorList>
            <consortium name="The Broad Institute Genomics Platform"/>
            <consortium name="The Broad Institute Genome Sequencing Center for Infectious Disease"/>
            <person name="Wu L."/>
            <person name="Ma J."/>
        </authorList>
    </citation>
    <scope>NUCLEOTIDE SEQUENCE [LARGE SCALE GENOMIC DNA]</scope>
    <source>
        <strain evidence="4">CCM 8749</strain>
    </source>
</reference>
<feature type="coiled-coil region" evidence="1">
    <location>
        <begin position="143"/>
        <end position="211"/>
    </location>
</feature>
<keyword evidence="2" id="KW-0732">Signal</keyword>
<organism evidence="3 4">
    <name type="scientific">Marinicrinis lubricantis</name>
    <dbReference type="NCBI Taxonomy" id="2086470"/>
    <lineage>
        <taxon>Bacteria</taxon>
        <taxon>Bacillati</taxon>
        <taxon>Bacillota</taxon>
        <taxon>Bacilli</taxon>
        <taxon>Bacillales</taxon>
        <taxon>Paenibacillaceae</taxon>
    </lineage>
</organism>
<keyword evidence="4" id="KW-1185">Reference proteome</keyword>
<evidence type="ECO:0000313" key="4">
    <source>
        <dbReference type="Proteomes" id="UP001596250"/>
    </source>
</evidence>
<evidence type="ECO:0000256" key="2">
    <source>
        <dbReference type="SAM" id="SignalP"/>
    </source>
</evidence>